<gene>
    <name evidence="1" type="ORF">ERS852573_01963</name>
    <name evidence="2" type="ORF">GT565_04400</name>
</gene>
<keyword evidence="1" id="KW-0418">Kinase</keyword>
<dbReference type="InterPro" id="IPR042258">
    <property type="entry name" value="DGOK_N"/>
</dbReference>
<evidence type="ECO:0000313" key="1">
    <source>
        <dbReference type="EMBL" id="CUN10753.1"/>
    </source>
</evidence>
<evidence type="ECO:0000313" key="2">
    <source>
        <dbReference type="EMBL" id="MZK17366.1"/>
    </source>
</evidence>
<evidence type="ECO:0000313" key="4">
    <source>
        <dbReference type="Proteomes" id="UP000446719"/>
    </source>
</evidence>
<dbReference type="GO" id="GO:0034194">
    <property type="term" value="P:D-galactonate catabolic process"/>
    <property type="evidence" value="ECO:0007669"/>
    <property type="project" value="InterPro"/>
</dbReference>
<dbReference type="OrthoDB" id="256574at2"/>
<dbReference type="EMBL" id="WWSB01000003">
    <property type="protein sequence ID" value="MZK17366.1"/>
    <property type="molecule type" value="Genomic_DNA"/>
</dbReference>
<dbReference type="InterPro" id="IPR007729">
    <property type="entry name" value="DGOK"/>
</dbReference>
<name>A0A173U6Q0_9FIRM</name>
<dbReference type="RefSeq" id="WP_055214573.1">
    <property type="nucleotide sequence ID" value="NZ_CAXVIO010000005.1"/>
</dbReference>
<dbReference type="InterPro" id="IPR042257">
    <property type="entry name" value="DGOK_C"/>
</dbReference>
<dbReference type="Gene3D" id="3.30.420.300">
    <property type="entry name" value="2-keto-3-deoxy-galactonokinase, substrate binding domain"/>
    <property type="match status" value="1"/>
</dbReference>
<protein>
    <submittedName>
        <fullName evidence="1">2-keto-3-deoxy-galactonokinase</fullName>
    </submittedName>
</protein>
<evidence type="ECO:0000313" key="3">
    <source>
        <dbReference type="Proteomes" id="UP000095597"/>
    </source>
</evidence>
<dbReference type="Proteomes" id="UP000446719">
    <property type="component" value="Unassembled WGS sequence"/>
</dbReference>
<dbReference type="SUPFAM" id="SSF53067">
    <property type="entry name" value="Actin-like ATPase domain"/>
    <property type="match status" value="2"/>
</dbReference>
<dbReference type="Gene3D" id="3.30.420.310">
    <property type="entry name" value="2-keto-3-deoxy-galactonokinase, C-terminal domain"/>
    <property type="match status" value="1"/>
</dbReference>
<sequence>MNYIITVDGGTSNTRTYLWTANGQILTQRSQAIGAKTSAINGSNQAWKKAIHNMIESMLTECAVSDNAVQGVYMSGMLTSDLGILEVPHLTAPVSMKNYQEHLVRVHLPEVFSKEIVLIPGIKNTLSNPESLDSLRTFDIMRGEETETYALIEQYGSDQNTIYILPGSHNKYVFIDENCTVLATSTTLSGELLNSIVNDTIVASSVDHGFPSMEHYNLEMIQYGCEMHRKEGFGRALFLTRLFDRFGSQSKYNLQNYVLGIVLESDLTALHNAAFFKDVTNVRIVIHGNGAFSHALYDLLKEDPAFHNIVLDDSEEIPIAAQGAFHLAMKDLQTH</sequence>
<dbReference type="GO" id="GO:0008671">
    <property type="term" value="F:2-dehydro-3-deoxygalactonokinase activity"/>
    <property type="evidence" value="ECO:0007669"/>
    <property type="project" value="InterPro"/>
</dbReference>
<accession>A0A173U6Q0</accession>
<keyword evidence="1" id="KW-0808">Transferase</keyword>
<dbReference type="Pfam" id="PF05035">
    <property type="entry name" value="DGOK"/>
    <property type="match status" value="1"/>
</dbReference>
<dbReference type="InterPro" id="IPR043129">
    <property type="entry name" value="ATPase_NBD"/>
</dbReference>
<dbReference type="AlphaFoldDB" id="A0A173U6Q0"/>
<proteinExistence type="predicted"/>
<dbReference type="Proteomes" id="UP000095597">
    <property type="component" value="Unassembled WGS sequence"/>
</dbReference>
<reference evidence="2 4" key="2">
    <citation type="journal article" date="2019" name="Nat. Med.">
        <title>A library of human gut bacterial isolates paired with longitudinal multiomics data enables mechanistic microbiome research.</title>
        <authorList>
            <person name="Poyet M."/>
            <person name="Groussin M."/>
            <person name="Gibbons S.M."/>
            <person name="Avila-Pacheco J."/>
            <person name="Jiang X."/>
            <person name="Kearney S.M."/>
            <person name="Perrotta A.R."/>
            <person name="Berdy B."/>
            <person name="Zhao S."/>
            <person name="Lieberman T.D."/>
            <person name="Swanson P.K."/>
            <person name="Smith M."/>
            <person name="Roesemann S."/>
            <person name="Alexander J.E."/>
            <person name="Rich S.A."/>
            <person name="Livny J."/>
            <person name="Vlamakis H."/>
            <person name="Clish C."/>
            <person name="Bullock K."/>
            <person name="Deik A."/>
            <person name="Scott J."/>
            <person name="Pierce K.A."/>
            <person name="Xavier R.J."/>
            <person name="Alm E.J."/>
        </authorList>
    </citation>
    <scope>NUCLEOTIDE SEQUENCE [LARGE SCALE GENOMIC DNA]</scope>
    <source>
        <strain evidence="2 4">BIOML-A7</strain>
    </source>
</reference>
<organism evidence="1 3">
    <name type="scientific">Dorea longicatena</name>
    <dbReference type="NCBI Taxonomy" id="88431"/>
    <lineage>
        <taxon>Bacteria</taxon>
        <taxon>Bacillati</taxon>
        <taxon>Bacillota</taxon>
        <taxon>Clostridia</taxon>
        <taxon>Lachnospirales</taxon>
        <taxon>Lachnospiraceae</taxon>
        <taxon>Dorea</taxon>
    </lineage>
</organism>
<reference evidence="1 3" key="1">
    <citation type="submission" date="2015-09" db="EMBL/GenBank/DDBJ databases">
        <authorList>
            <consortium name="Pathogen Informatics"/>
        </authorList>
    </citation>
    <scope>NUCLEOTIDE SEQUENCE [LARGE SCALE GENOMIC DNA]</scope>
    <source>
        <strain evidence="1 3">2789STDY5834961</strain>
    </source>
</reference>
<dbReference type="CDD" id="cd24012">
    <property type="entry name" value="ASKHA_NBD_KDGal-kinase"/>
    <property type="match status" value="1"/>
</dbReference>
<dbReference type="EMBL" id="CYXO01000011">
    <property type="protein sequence ID" value="CUN10753.1"/>
    <property type="molecule type" value="Genomic_DNA"/>
</dbReference>